<dbReference type="Proteomes" id="UP000229526">
    <property type="component" value="Unassembled WGS sequence"/>
</dbReference>
<feature type="transmembrane region" description="Helical" evidence="1">
    <location>
        <begin position="124"/>
        <end position="142"/>
    </location>
</feature>
<dbReference type="AlphaFoldDB" id="A0A2H0UMW3"/>
<gene>
    <name evidence="2" type="ORF">COU11_02180</name>
</gene>
<evidence type="ECO:0008006" key="4">
    <source>
        <dbReference type="Google" id="ProtNLM"/>
    </source>
</evidence>
<keyword evidence="1" id="KW-0812">Transmembrane</keyword>
<sequence length="160" mass="18077">MEGMRWFDRHILRFLGENSAPMARIALFVVFFWFGILKVFAFSPASQMVSDLLAITMPFMESATFLVWFGVFEVLIGILFLIPRAERAAILVLGVHLVMTSLPLLLMPAHTWSAWFVPTLEGQYIIKNVLIIALAFPIAGHIQHKHPREKIGTCLPAGRN</sequence>
<comment type="caution">
    <text evidence="2">The sequence shown here is derived from an EMBL/GenBank/DDBJ whole genome shotgun (WGS) entry which is preliminary data.</text>
</comment>
<feature type="transmembrane region" description="Helical" evidence="1">
    <location>
        <begin position="63"/>
        <end position="82"/>
    </location>
</feature>
<proteinExistence type="predicted"/>
<name>A0A2H0UMW3_9BACT</name>
<evidence type="ECO:0000313" key="3">
    <source>
        <dbReference type="Proteomes" id="UP000229526"/>
    </source>
</evidence>
<feature type="transmembrane region" description="Helical" evidence="1">
    <location>
        <begin position="21"/>
        <end position="43"/>
    </location>
</feature>
<feature type="transmembrane region" description="Helical" evidence="1">
    <location>
        <begin position="89"/>
        <end position="112"/>
    </location>
</feature>
<accession>A0A2H0UMW3</accession>
<organism evidence="2 3">
    <name type="scientific">Candidatus Harrisonbacteria bacterium CG10_big_fil_rev_8_21_14_0_10_49_15</name>
    <dbReference type="NCBI Taxonomy" id="1974587"/>
    <lineage>
        <taxon>Bacteria</taxon>
        <taxon>Candidatus Harrisoniibacteriota</taxon>
    </lineage>
</organism>
<evidence type="ECO:0000256" key="1">
    <source>
        <dbReference type="SAM" id="Phobius"/>
    </source>
</evidence>
<evidence type="ECO:0000313" key="2">
    <source>
        <dbReference type="EMBL" id="PIR87016.1"/>
    </source>
</evidence>
<keyword evidence="1" id="KW-1133">Transmembrane helix</keyword>
<protein>
    <recommendedName>
        <fullName evidence="4">DoxX family protein</fullName>
    </recommendedName>
</protein>
<dbReference type="EMBL" id="PFBD01000020">
    <property type="protein sequence ID" value="PIR87016.1"/>
    <property type="molecule type" value="Genomic_DNA"/>
</dbReference>
<reference evidence="3" key="1">
    <citation type="submission" date="2017-09" db="EMBL/GenBank/DDBJ databases">
        <title>Depth-based differentiation of microbial function through sediment-hosted aquifers and enrichment of novel symbionts in the deep terrestrial subsurface.</title>
        <authorList>
            <person name="Probst A.J."/>
            <person name="Ladd B."/>
            <person name="Jarett J.K."/>
            <person name="Geller-Mcgrath D.E."/>
            <person name="Sieber C.M.K."/>
            <person name="Emerson J.B."/>
            <person name="Anantharaman K."/>
            <person name="Thomas B.C."/>
            <person name="Malmstrom R."/>
            <person name="Stieglmeier M."/>
            <person name="Klingl A."/>
            <person name="Woyke T."/>
            <person name="Ryan C.M."/>
            <person name="Banfield J.F."/>
        </authorList>
    </citation>
    <scope>NUCLEOTIDE SEQUENCE [LARGE SCALE GENOMIC DNA]</scope>
</reference>
<keyword evidence="1" id="KW-0472">Membrane</keyword>